<name>A0AAW2GJT5_9HYME</name>
<sequence length="422" mass="48230">MGNYTSKLLFYTTENRKESNEHQEVVQQIANEDNVCTPVLSDKKILGDPRSISTGIKRTPIEIKSTPVGVSRNLPNAIPKYLQKKPYLETNLDVTPELSPGKPSVLKHENCLTPETVVSNKLKKITPIDEDRLTFLGLDPRSPAADFDRTPILIPKSLVMLKARSLRLNRDDSYESYIHDSENSHQKTLLNIPEIQLCNITITENLETSLVTEKQDEPIPISQHNHNLNIFESEKEITIVKNVEEDKDKTDKQDYKNIKSNTTINNTDKVELWHDSSSSEESVTAGTEDWKEASQEKFSKEDVIITFDKHTMDSASLTLIKSNEDFRKKKDMKGKKKRNAKIDVKLDEKKVFTPENKHGTETYENRTPLGNRSNNDQIQKKPQQLLRNMSIGMQQENTPPNRMFNGQTRNGNQWDSNSTVLI</sequence>
<protein>
    <submittedName>
        <fullName evidence="2">Uncharacterized protein</fullName>
    </submittedName>
</protein>
<keyword evidence="3" id="KW-1185">Reference proteome</keyword>
<evidence type="ECO:0000313" key="3">
    <source>
        <dbReference type="Proteomes" id="UP001430953"/>
    </source>
</evidence>
<dbReference type="Proteomes" id="UP001430953">
    <property type="component" value="Unassembled WGS sequence"/>
</dbReference>
<feature type="compositionally biased region" description="Polar residues" evidence="1">
    <location>
        <begin position="368"/>
        <end position="378"/>
    </location>
</feature>
<accession>A0AAW2GJT5</accession>
<gene>
    <name evidence="2" type="ORF">PUN28_005309</name>
</gene>
<dbReference type="EMBL" id="JADYXP020000004">
    <property type="protein sequence ID" value="KAL0126855.1"/>
    <property type="molecule type" value="Genomic_DNA"/>
</dbReference>
<proteinExistence type="predicted"/>
<dbReference type="AlphaFoldDB" id="A0AAW2GJT5"/>
<evidence type="ECO:0000313" key="2">
    <source>
        <dbReference type="EMBL" id="KAL0126855.1"/>
    </source>
</evidence>
<evidence type="ECO:0000256" key="1">
    <source>
        <dbReference type="SAM" id="MobiDB-lite"/>
    </source>
</evidence>
<feature type="region of interest" description="Disordered" evidence="1">
    <location>
        <begin position="358"/>
        <end position="378"/>
    </location>
</feature>
<feature type="region of interest" description="Disordered" evidence="1">
    <location>
        <begin position="394"/>
        <end position="422"/>
    </location>
</feature>
<organism evidence="2 3">
    <name type="scientific">Cardiocondyla obscurior</name>
    <dbReference type="NCBI Taxonomy" id="286306"/>
    <lineage>
        <taxon>Eukaryota</taxon>
        <taxon>Metazoa</taxon>
        <taxon>Ecdysozoa</taxon>
        <taxon>Arthropoda</taxon>
        <taxon>Hexapoda</taxon>
        <taxon>Insecta</taxon>
        <taxon>Pterygota</taxon>
        <taxon>Neoptera</taxon>
        <taxon>Endopterygota</taxon>
        <taxon>Hymenoptera</taxon>
        <taxon>Apocrita</taxon>
        <taxon>Aculeata</taxon>
        <taxon>Formicoidea</taxon>
        <taxon>Formicidae</taxon>
        <taxon>Myrmicinae</taxon>
        <taxon>Cardiocondyla</taxon>
    </lineage>
</organism>
<comment type="caution">
    <text evidence="2">The sequence shown here is derived from an EMBL/GenBank/DDBJ whole genome shotgun (WGS) entry which is preliminary data.</text>
</comment>
<reference evidence="2 3" key="1">
    <citation type="submission" date="2023-03" db="EMBL/GenBank/DDBJ databases">
        <title>High recombination rates correlate with genetic variation in Cardiocondyla obscurior ants.</title>
        <authorList>
            <person name="Errbii M."/>
        </authorList>
    </citation>
    <scope>NUCLEOTIDE SEQUENCE [LARGE SCALE GENOMIC DNA]</scope>
    <source>
        <strain evidence="2">Alpha-2009</strain>
        <tissue evidence="2">Whole body</tissue>
    </source>
</reference>